<evidence type="ECO:0000313" key="2">
    <source>
        <dbReference type="Proteomes" id="UP000273140"/>
    </source>
</evidence>
<evidence type="ECO:0000313" key="1">
    <source>
        <dbReference type="EMBL" id="RMQ26304.1"/>
    </source>
</evidence>
<dbReference type="AlphaFoldDB" id="A0A3M4KB59"/>
<protein>
    <submittedName>
        <fullName evidence="1">Uncharacterized protein</fullName>
    </submittedName>
</protein>
<dbReference type="Proteomes" id="UP000273140">
    <property type="component" value="Unassembled WGS sequence"/>
</dbReference>
<gene>
    <name evidence="1" type="ORF">ALQ07_200120</name>
</gene>
<dbReference type="RefSeq" id="WP_017700250.1">
    <property type="nucleotide sequence ID" value="NZ_RBRB01000354.1"/>
</dbReference>
<organism evidence="1 2">
    <name type="scientific">Pseudomonas syringae pv. actinidiae</name>
    <dbReference type="NCBI Taxonomy" id="103796"/>
    <lineage>
        <taxon>Bacteria</taxon>
        <taxon>Pseudomonadati</taxon>
        <taxon>Pseudomonadota</taxon>
        <taxon>Gammaproteobacteria</taxon>
        <taxon>Pseudomonadales</taxon>
        <taxon>Pseudomonadaceae</taxon>
        <taxon>Pseudomonas</taxon>
        <taxon>Pseudomonas syringae</taxon>
    </lineage>
</organism>
<name>A0A3M4KB59_PSESF</name>
<accession>A0A3M4KB59</accession>
<reference evidence="1 2" key="1">
    <citation type="submission" date="2018-08" db="EMBL/GenBank/DDBJ databases">
        <title>Recombination of ecologically and evolutionarily significant loci maintains genetic cohesion in the Pseudomonas syringae species complex.</title>
        <authorList>
            <person name="Dillon M."/>
            <person name="Thakur S."/>
            <person name="Almeida R.N.D."/>
            <person name="Weir B.S."/>
            <person name="Guttman D.S."/>
        </authorList>
    </citation>
    <scope>NUCLEOTIDE SEQUENCE [LARGE SCALE GENOMIC DNA]</scope>
    <source>
        <strain evidence="1 2">ICMP 19074</strain>
    </source>
</reference>
<dbReference type="EMBL" id="RBRB01000354">
    <property type="protein sequence ID" value="RMQ26304.1"/>
    <property type="molecule type" value="Genomic_DNA"/>
</dbReference>
<comment type="caution">
    <text evidence="1">The sequence shown here is derived from an EMBL/GenBank/DDBJ whole genome shotgun (WGS) entry which is preliminary data.</text>
</comment>
<sequence length="164" mass="18080">MQNNRYFPKNPSTIGTVLLTSYGWFAHENEIPKSHATDILRICKELTDGFHDETHHLGALMLMLADAPEEPLLRASAAHKGSLLGATSLGYLFSCESTGEKAKRIIQAGDGVFLVELSGDIENPNADIKVFSSWSEYQKFLEPILKLGKIRPPHAATVCRTSPE</sequence>
<proteinExistence type="predicted"/>